<dbReference type="Proteomes" id="UP000746649">
    <property type="component" value="Unassembled WGS sequence"/>
</dbReference>
<evidence type="ECO:0000259" key="2">
    <source>
        <dbReference type="Pfam" id="PF05229"/>
    </source>
</evidence>
<evidence type="ECO:0000313" key="4">
    <source>
        <dbReference type="Proteomes" id="UP000746649"/>
    </source>
</evidence>
<organism evidence="3 4">
    <name type="scientific">Citrobacter sedlakii</name>
    <dbReference type="NCBI Taxonomy" id="67826"/>
    <lineage>
        <taxon>Bacteria</taxon>
        <taxon>Pseudomonadati</taxon>
        <taxon>Pseudomonadota</taxon>
        <taxon>Gammaproteobacteria</taxon>
        <taxon>Enterobacterales</taxon>
        <taxon>Enterobacteriaceae</taxon>
        <taxon>Citrobacter</taxon>
        <taxon>Citrobacter freundii complex</taxon>
    </lineage>
</organism>
<feature type="signal peptide" evidence="1">
    <location>
        <begin position="1"/>
        <end position="23"/>
    </location>
</feature>
<dbReference type="PANTHER" id="PTHR37089">
    <property type="entry name" value="PROTEIN U-RELATED"/>
    <property type="match status" value="1"/>
</dbReference>
<dbReference type="SMART" id="SM00972">
    <property type="entry name" value="SCPU"/>
    <property type="match status" value="1"/>
</dbReference>
<dbReference type="InterPro" id="IPR053167">
    <property type="entry name" value="Spore_coat_component"/>
</dbReference>
<reference evidence="3 4" key="1">
    <citation type="submission" date="2020-11" db="EMBL/GenBank/DDBJ databases">
        <title>Enhanced detection system for hospital associated transmission using whole genome sequencing surveillance.</title>
        <authorList>
            <person name="Harrison L.H."/>
            <person name="Van Tyne D."/>
            <person name="Marsh J.W."/>
            <person name="Griffith M.P."/>
            <person name="Snyder D.J."/>
            <person name="Cooper V.S."/>
            <person name="Mustapha M."/>
        </authorList>
    </citation>
    <scope>NUCLEOTIDE SEQUENCE [LARGE SCALE GENOMIC DNA]</scope>
    <source>
        <strain evidence="3 4">CB00117</strain>
    </source>
</reference>
<protein>
    <submittedName>
        <fullName evidence="3">Spore coat U domain-containing protein</fullName>
    </submittedName>
</protein>
<comment type="caution">
    <text evidence="3">The sequence shown here is derived from an EMBL/GenBank/DDBJ whole genome shotgun (WGS) entry which is preliminary data.</text>
</comment>
<proteinExistence type="predicted"/>
<feature type="domain" description="Spore coat protein U/FanG" evidence="2">
    <location>
        <begin position="186"/>
        <end position="318"/>
    </location>
</feature>
<keyword evidence="1" id="KW-0732">Signal</keyword>
<evidence type="ECO:0000256" key="1">
    <source>
        <dbReference type="SAM" id="SignalP"/>
    </source>
</evidence>
<accession>A0ABS0ZV23</accession>
<name>A0ABS0ZV23_9ENTR</name>
<dbReference type="InterPro" id="IPR007893">
    <property type="entry name" value="Spore_coat_U/FanG"/>
</dbReference>
<sequence>MSVSQRPLFALLLFILSAFNASASKCWITQGAGVTFGTLVTGSASTTHASVHFSCYADFGETRYFNVCLSSLEASPFKMTSNGDEEGKAYTMLFNLYSAVDNTRPLTAQTAGRALQTPLTVGGNQVGSGSFPLNAEIPAGQNNLPVRSYFNYALGLKLTWNSATRPEALTACQDGVSQGEAIDSASHASATLSDSCFIQNVSPLNFGVVNSTALRGQVNSTASIRARCPVGTRYSLGLSVGEHAHGQNRQMCNSQQQCLTYNLWQDAAMSRPWGDQIGNNTLEMDHHNGSIQDVTVYGSVPAQTLTGTGEFSDDVVVTLTY</sequence>
<dbReference type="Pfam" id="PF05229">
    <property type="entry name" value="SCPU"/>
    <property type="match status" value="1"/>
</dbReference>
<feature type="chain" id="PRO_5045210361" evidence="1">
    <location>
        <begin position="24"/>
        <end position="321"/>
    </location>
</feature>
<keyword evidence="4" id="KW-1185">Reference proteome</keyword>
<dbReference type="EMBL" id="JADWND010000005">
    <property type="protein sequence ID" value="MBJ8381987.1"/>
    <property type="molecule type" value="Genomic_DNA"/>
</dbReference>
<evidence type="ECO:0000313" key="3">
    <source>
        <dbReference type="EMBL" id="MBJ8381987.1"/>
    </source>
</evidence>
<dbReference type="RefSeq" id="WP_200035494.1">
    <property type="nucleotide sequence ID" value="NZ_JADWND010000005.1"/>
</dbReference>
<gene>
    <name evidence="3" type="ORF">I6M88_13550</name>
</gene>